<accession>A0A5M8P3Y3</accession>
<dbReference type="Pfam" id="PF14135">
    <property type="entry name" value="DUF4302"/>
    <property type="match status" value="1"/>
</dbReference>
<dbReference type="Proteomes" id="UP000324575">
    <property type="component" value="Unassembled WGS sequence"/>
</dbReference>
<evidence type="ECO:0000313" key="2">
    <source>
        <dbReference type="Proteomes" id="UP000324575"/>
    </source>
</evidence>
<dbReference type="EMBL" id="SNRX01000003">
    <property type="protein sequence ID" value="KAA6303094.1"/>
    <property type="molecule type" value="Genomic_DNA"/>
</dbReference>
<sequence length="473" mass="53030">MKNMKQRKFIQLMFILLLPFVGISCEKEVVSGLDNSVDARINEIINGYVDELKSSEYGWMASIGTSEGYYRFHMTFQDDNKVVMFTDNPEYPGFDVIPDSSTYAFKALQRPTLIFDTYSYMHLINDPNADISGGSNTQGLYTDFEFEVEKYEDGIFYMAGRFNKVKAIFKKASKEDKAGVEEGLMMQLPEQVQQKMANKYIKYTAENGVEIAIKVVNNRSLYSFWFNDKTGMGEDSQKYYNAEVDGSGDLFFPEPISTGPVSVTGLKYDKNKEQFTDFYTSENKLVEATVSNDPPSLPLSKIFGYAGDGKMFEGLVCPPGLTSSLPAGDAKDALGLQLKFAVQKILCIGYDVHYTFVRTVSGPEFQIYILPVAIGLDIYEGKTLTTSYPAATYGFPVTYSDDNYLTFSTSKTVRMRGGAQIYYDLNIMTQLVDLFTDKTFEIRWSNVGASTGLIIQLVSQSDGFAPPAILQQH</sequence>
<proteinExistence type="predicted"/>
<protein>
    <recommendedName>
        <fullName evidence="3">DUF4302 domain-containing protein</fullName>
    </recommendedName>
</protein>
<dbReference type="InterPro" id="IPR025396">
    <property type="entry name" value="DUF4302"/>
</dbReference>
<reference evidence="1 2" key="1">
    <citation type="submission" date="2019-03" db="EMBL/GenBank/DDBJ databases">
        <title>Single cell metagenomics reveals metabolic interactions within the superorganism composed of flagellate Streblomastix strix and complex community of Bacteroidetes bacteria on its surface.</title>
        <authorList>
            <person name="Treitli S.C."/>
            <person name="Kolisko M."/>
            <person name="Husnik F."/>
            <person name="Keeling P."/>
            <person name="Hampl V."/>
        </authorList>
    </citation>
    <scope>NUCLEOTIDE SEQUENCE [LARGE SCALE GENOMIC DNA]</scope>
    <source>
        <strain evidence="1">St1</strain>
    </source>
</reference>
<evidence type="ECO:0000313" key="1">
    <source>
        <dbReference type="EMBL" id="KAA6303094.1"/>
    </source>
</evidence>
<organism evidence="1 2">
    <name type="scientific">Candidatus Ordinivivax streblomastigis</name>
    <dbReference type="NCBI Taxonomy" id="2540710"/>
    <lineage>
        <taxon>Bacteria</taxon>
        <taxon>Pseudomonadati</taxon>
        <taxon>Bacteroidota</taxon>
        <taxon>Bacteroidia</taxon>
        <taxon>Bacteroidales</taxon>
        <taxon>Candidatus Ordinivivax</taxon>
    </lineage>
</organism>
<dbReference type="PROSITE" id="PS51257">
    <property type="entry name" value="PROKAR_LIPOPROTEIN"/>
    <property type="match status" value="1"/>
</dbReference>
<name>A0A5M8P3Y3_9BACT</name>
<comment type="caution">
    <text evidence="1">The sequence shown here is derived from an EMBL/GenBank/DDBJ whole genome shotgun (WGS) entry which is preliminary data.</text>
</comment>
<gene>
    <name evidence="1" type="ORF">EZS26_000697</name>
</gene>
<evidence type="ECO:0008006" key="3">
    <source>
        <dbReference type="Google" id="ProtNLM"/>
    </source>
</evidence>
<dbReference type="AlphaFoldDB" id="A0A5M8P3Y3"/>